<organism evidence="5 8">
    <name type="scientific">Saccharopolyspora kobensis</name>
    <dbReference type="NCBI Taxonomy" id="146035"/>
    <lineage>
        <taxon>Bacteria</taxon>
        <taxon>Bacillati</taxon>
        <taxon>Actinomycetota</taxon>
        <taxon>Actinomycetes</taxon>
        <taxon>Pseudonocardiales</taxon>
        <taxon>Pseudonocardiaceae</taxon>
        <taxon>Saccharopolyspora</taxon>
    </lineage>
</organism>
<dbReference type="EMBL" id="FOME01000001">
    <property type="protein sequence ID" value="SFC65154.1"/>
    <property type="molecule type" value="Genomic_DNA"/>
</dbReference>
<name>A0A1H5V6R8_9PSEU</name>
<protein>
    <submittedName>
        <fullName evidence="5">Nucleotide-binding universal stress protein, UspA family</fullName>
    </submittedName>
</protein>
<dbReference type="InterPro" id="IPR014729">
    <property type="entry name" value="Rossmann-like_a/b/a_fold"/>
</dbReference>
<dbReference type="InterPro" id="IPR006016">
    <property type="entry name" value="UspA"/>
</dbReference>
<accession>A0A1H5V6R8</accession>
<keyword evidence="7" id="KW-1185">Reference proteome</keyword>
<feature type="domain" description="UspA" evidence="4">
    <location>
        <begin position="7"/>
        <end position="147"/>
    </location>
</feature>
<dbReference type="Pfam" id="PF00582">
    <property type="entry name" value="Usp"/>
    <property type="match status" value="2"/>
</dbReference>
<evidence type="ECO:0000313" key="8">
    <source>
        <dbReference type="Proteomes" id="UP000236729"/>
    </source>
</evidence>
<keyword evidence="2" id="KW-0547">Nucleotide-binding</keyword>
<dbReference type="EMBL" id="FNVB01000002">
    <property type="protein sequence ID" value="SEF82431.1"/>
    <property type="molecule type" value="Genomic_DNA"/>
</dbReference>
<evidence type="ECO:0000259" key="4">
    <source>
        <dbReference type="Pfam" id="PF00582"/>
    </source>
</evidence>
<proteinExistence type="inferred from homology"/>
<gene>
    <name evidence="5" type="ORF">SAMN02982929_00769</name>
    <name evidence="6" type="ORF">SAMN05216506_1011302</name>
</gene>
<dbReference type="SMR" id="A0A1H5V6R8"/>
<evidence type="ECO:0000313" key="5">
    <source>
        <dbReference type="EMBL" id="SEF82431.1"/>
    </source>
</evidence>
<reference evidence="5" key="1">
    <citation type="submission" date="2016-10" db="EMBL/GenBank/DDBJ databases">
        <authorList>
            <person name="de Groot N.N."/>
        </authorList>
    </citation>
    <scope>NUCLEOTIDE SEQUENCE [LARGE SCALE GENOMIC DNA]</scope>
    <source>
        <strain evidence="5">ATCC 20501</strain>
    </source>
</reference>
<evidence type="ECO:0000256" key="2">
    <source>
        <dbReference type="ARBA" id="ARBA00022741"/>
    </source>
</evidence>
<dbReference type="InterPro" id="IPR006015">
    <property type="entry name" value="Universal_stress_UspA"/>
</dbReference>
<dbReference type="Gene3D" id="3.40.50.620">
    <property type="entry name" value="HUPs"/>
    <property type="match status" value="2"/>
</dbReference>
<dbReference type="GO" id="GO:0005524">
    <property type="term" value="F:ATP binding"/>
    <property type="evidence" value="ECO:0007669"/>
    <property type="project" value="UniProtKB-KW"/>
</dbReference>
<feature type="domain" description="UspA" evidence="4">
    <location>
        <begin position="160"/>
        <end position="295"/>
    </location>
</feature>
<dbReference type="PRINTS" id="PR01438">
    <property type="entry name" value="UNVRSLSTRESS"/>
</dbReference>
<keyword evidence="3" id="KW-0067">ATP-binding</keyword>
<evidence type="ECO:0000313" key="7">
    <source>
        <dbReference type="Proteomes" id="UP000199690"/>
    </source>
</evidence>
<dbReference type="SUPFAM" id="SSF52402">
    <property type="entry name" value="Adenine nucleotide alpha hydrolases-like"/>
    <property type="match status" value="2"/>
</dbReference>
<dbReference type="PANTHER" id="PTHR46268:SF27">
    <property type="entry name" value="UNIVERSAL STRESS PROTEIN RV2623"/>
    <property type="match status" value="1"/>
</dbReference>
<accession>A0A1I1KWH8</accession>
<dbReference type="AlphaFoldDB" id="A0A1H5V6R8"/>
<dbReference type="Proteomes" id="UP000236729">
    <property type="component" value="Unassembled WGS sequence"/>
</dbReference>
<evidence type="ECO:0000313" key="6">
    <source>
        <dbReference type="EMBL" id="SFC65154.1"/>
    </source>
</evidence>
<comment type="similarity">
    <text evidence="1">Belongs to the universal stress protein A family.</text>
</comment>
<dbReference type="Proteomes" id="UP000199690">
    <property type="component" value="Unassembled WGS sequence"/>
</dbReference>
<dbReference type="PANTHER" id="PTHR46268">
    <property type="entry name" value="STRESS RESPONSE PROTEIN NHAX"/>
    <property type="match status" value="1"/>
</dbReference>
<reference evidence="7 8" key="2">
    <citation type="submission" date="2016-10" db="EMBL/GenBank/DDBJ databases">
        <authorList>
            <person name="Varghese N."/>
            <person name="Submissions S."/>
        </authorList>
    </citation>
    <scope>NUCLEOTIDE SEQUENCE [LARGE SCALE GENOMIC DNA]</scope>
    <source>
        <strain evidence="8">ATCC 20501</strain>
        <strain evidence="6 7">CGMCC 4.3529</strain>
    </source>
</reference>
<evidence type="ECO:0000256" key="3">
    <source>
        <dbReference type="ARBA" id="ARBA00022840"/>
    </source>
</evidence>
<evidence type="ECO:0000256" key="1">
    <source>
        <dbReference type="ARBA" id="ARBA00008791"/>
    </source>
</evidence>
<sequence>MSSSGVKPVVVGIDGSSSALDAACWAAVEAARRETWLRIVFADVFAQVYLPELPTIPLPETYSDAMARQARTWLDRAEQEARSAAPDVEVRTVSHTGGAAPVLIDESQRAQLVVVGSRGIGGFTGLIVGSVAVALCAHGHCPVAVVRQAPADVDPAAPAVVGVDDRDQQEPVLTAAFEAAAMRRVLLVAVHAWHEVGSQRAWKDFNAAGQAAAVHAEEERYLAEAMAGWADKYPDVAARRVVAHGQAARALLDHAEHAQLVVVGSRGRGGLSGLLLGSTSQQLVHHAPCSVLVVR</sequence>